<dbReference type="AlphaFoldDB" id="A0A0K8TSD3"/>
<name>A0A0K8TSD3_TABBR</name>
<sequence>MSSRVLKKLHGDNDFELKEQDEHHSDVEIELNTGTKKKQLNLNRYDLLNQQSPSESEVKEDDNETEHASAANNTSVYNLSKKKKKKRKKKSAKPSVQRRSSEDNADIEEIVRTEVDKIINKGCKTTLTVSTVSKTKSLLTIQSKHLNPQYEMRRTFGCKVVQAEQAKRRNVRGQRPLFKSTLLVTAKETWPPVMKNGIYMNVSTPPADAADPNNGIWFTFEHNKSYQQWQQTFLAAVESMDSENIIKIINRQPYHVDSLIQLSELCKMTENLSMASELIERALLAMETAFHSMFSLTSGNCRLDYRRQTNRSFFIALFKQAQYLECRACGRTALEIAKLILSFDPDNDPLAMVLVIDYYALRGKQYEWFVQFFEEWEPIKSLSQLPNMAYSYALALFYLQGDSEEANKALQYALLMFPGVLKPLLDELSIQTDSRVITHPYFSTSLSQSNALLQLVSLYVCRANNVWRDGEILPWLEKNVHVVMERADKKDPIISEYNVKRKQRYVFPPRPILRHIVLSDYKEKVPLATFIKELVLMYDPLPPEDSINSYERKPPAVDANTPVSSSSVSLFLQSILPSFSVSAEEANIFQMNRPPGIRLVEANANRDGAEAAGEEGAAATPDRTASLTTMVDAMRDFLSTIRLLERRNEGDAAEEEDESSEDESSEDGTTDYLT</sequence>
<dbReference type="EMBL" id="GDAI01000758">
    <property type="protein sequence ID" value="JAI16845.1"/>
    <property type="molecule type" value="mRNA"/>
</dbReference>
<feature type="compositionally biased region" description="Basic and acidic residues" evidence="1">
    <location>
        <begin position="9"/>
        <end position="27"/>
    </location>
</feature>
<proteinExistence type="evidence at transcript level"/>
<feature type="region of interest" description="Disordered" evidence="1">
    <location>
        <begin position="1"/>
        <end position="103"/>
    </location>
</feature>
<protein>
    <submittedName>
        <fullName evidence="2">Putative transcription factor 25</fullName>
    </submittedName>
</protein>
<organism evidence="2">
    <name type="scientific">Tabanus bromius</name>
    <name type="common">Band-eyed brown horse fly</name>
    <dbReference type="NCBI Taxonomy" id="304241"/>
    <lineage>
        <taxon>Eukaryota</taxon>
        <taxon>Metazoa</taxon>
        <taxon>Ecdysozoa</taxon>
        <taxon>Arthropoda</taxon>
        <taxon>Hexapoda</taxon>
        <taxon>Insecta</taxon>
        <taxon>Pterygota</taxon>
        <taxon>Neoptera</taxon>
        <taxon>Endopterygota</taxon>
        <taxon>Diptera</taxon>
        <taxon>Brachycera</taxon>
        <taxon>Tabanomorpha</taxon>
        <taxon>Tabanoidea</taxon>
        <taxon>Tabanidae</taxon>
        <taxon>Tabanus</taxon>
    </lineage>
</organism>
<dbReference type="GO" id="GO:1990112">
    <property type="term" value="C:RQC complex"/>
    <property type="evidence" value="ECO:0007669"/>
    <property type="project" value="TreeGrafter"/>
</dbReference>
<evidence type="ECO:0000256" key="1">
    <source>
        <dbReference type="SAM" id="MobiDB-lite"/>
    </source>
</evidence>
<dbReference type="InterPro" id="IPR006994">
    <property type="entry name" value="TCF25/Rqc1"/>
</dbReference>
<dbReference type="InterPro" id="IPR011990">
    <property type="entry name" value="TPR-like_helical_dom_sf"/>
</dbReference>
<dbReference type="Gene3D" id="1.25.40.10">
    <property type="entry name" value="Tetratricopeptide repeat domain"/>
    <property type="match status" value="1"/>
</dbReference>
<feature type="compositionally biased region" description="Basic residues" evidence="1">
    <location>
        <begin position="80"/>
        <end position="92"/>
    </location>
</feature>
<accession>A0A0K8TSD3</accession>
<feature type="region of interest" description="Disordered" evidence="1">
    <location>
        <begin position="645"/>
        <end position="674"/>
    </location>
</feature>
<feature type="compositionally biased region" description="Acidic residues" evidence="1">
    <location>
        <begin position="651"/>
        <end position="674"/>
    </location>
</feature>
<dbReference type="Pfam" id="PF04910">
    <property type="entry name" value="Tcf25"/>
    <property type="match status" value="1"/>
</dbReference>
<dbReference type="PANTHER" id="PTHR22684:SF0">
    <property type="entry name" value="RIBOSOME QUALITY CONTROL COMPLEX SUBUNIT TCF25"/>
    <property type="match status" value="1"/>
</dbReference>
<dbReference type="PANTHER" id="PTHR22684">
    <property type="entry name" value="NULP1-RELATED"/>
    <property type="match status" value="1"/>
</dbReference>
<evidence type="ECO:0000313" key="2">
    <source>
        <dbReference type="EMBL" id="JAI16845.1"/>
    </source>
</evidence>
<reference evidence="2" key="1">
    <citation type="journal article" date="2015" name="Insect Biochem. Mol. Biol.">
        <title>An insight into the sialome of the horse fly, Tabanus bromius.</title>
        <authorList>
            <person name="Ribeiro J.M."/>
            <person name="Kazimirova M."/>
            <person name="Takac P."/>
            <person name="Andersen J.F."/>
            <person name="Francischetti I.M."/>
        </authorList>
    </citation>
    <scope>NUCLEOTIDE SEQUENCE</scope>
</reference>